<evidence type="ECO:0000313" key="5">
    <source>
        <dbReference type="EMBL" id="SFD77404.1"/>
    </source>
</evidence>
<dbReference type="SUPFAM" id="SSF55729">
    <property type="entry name" value="Acyl-CoA N-acyltransferases (Nat)"/>
    <property type="match status" value="1"/>
</dbReference>
<evidence type="ECO:0000313" key="4">
    <source>
        <dbReference type="EMBL" id="SEG00635.1"/>
    </source>
</evidence>
<dbReference type="SMR" id="A0A1H5WMW4"/>
<keyword evidence="6" id="KW-1185">Reference proteome</keyword>
<feature type="domain" description="N-acetyltransferase" evidence="3">
    <location>
        <begin position="3"/>
        <end position="152"/>
    </location>
</feature>
<dbReference type="GO" id="GO:0016747">
    <property type="term" value="F:acyltransferase activity, transferring groups other than amino-acyl groups"/>
    <property type="evidence" value="ECO:0007669"/>
    <property type="project" value="InterPro"/>
</dbReference>
<dbReference type="Pfam" id="PF00583">
    <property type="entry name" value="Acetyltransf_1"/>
    <property type="match status" value="1"/>
</dbReference>
<reference evidence="6 7" key="1">
    <citation type="submission" date="2016-10" db="EMBL/GenBank/DDBJ databases">
        <authorList>
            <person name="Varghese N."/>
            <person name="Submissions S."/>
        </authorList>
    </citation>
    <scope>NUCLEOTIDE SEQUENCE [LARGE SCALE GENOMIC DNA]</scope>
    <source>
        <strain evidence="7">ATCC 20501</strain>
        <strain evidence="5 6">CGMCC 4.3529</strain>
    </source>
</reference>
<name>A0A1H5WMW4_9PSEU</name>
<dbReference type="InterPro" id="IPR016181">
    <property type="entry name" value="Acyl_CoA_acyltransferase"/>
</dbReference>
<dbReference type="PANTHER" id="PTHR43877">
    <property type="entry name" value="AMINOALKYLPHOSPHONATE N-ACETYLTRANSFERASE-RELATED-RELATED"/>
    <property type="match status" value="1"/>
</dbReference>
<dbReference type="Proteomes" id="UP000236729">
    <property type="component" value="Unassembled WGS sequence"/>
</dbReference>
<dbReference type="PROSITE" id="PS51186">
    <property type="entry name" value="GNAT"/>
    <property type="match status" value="1"/>
</dbReference>
<evidence type="ECO:0000256" key="1">
    <source>
        <dbReference type="ARBA" id="ARBA00022679"/>
    </source>
</evidence>
<sequence>MTTHVEDATIADAEELTRIVRTSSAYDGHYRVMVAGLGIDADYLAEHLVRVARDGDGRPLGFHTVIVPGRGAEGEGELDYMFVDDAAQGRGLGRLLIADACRQARARGLRRLHVVSHPPSEGFYLSVGARRVGTVPPAGEITWSRPHLAFEL</sequence>
<keyword evidence="1 4" id="KW-0808">Transferase</keyword>
<dbReference type="RefSeq" id="WP_093353426.1">
    <property type="nucleotide sequence ID" value="NZ_FNVB01000002.1"/>
</dbReference>
<gene>
    <name evidence="4" type="ORF">SAMN02982929_01240</name>
    <name evidence="5" type="ORF">SAMN05216506_106215</name>
</gene>
<organism evidence="4 7">
    <name type="scientific">Saccharopolyspora kobensis</name>
    <dbReference type="NCBI Taxonomy" id="146035"/>
    <lineage>
        <taxon>Bacteria</taxon>
        <taxon>Bacillati</taxon>
        <taxon>Actinomycetota</taxon>
        <taxon>Actinomycetes</taxon>
        <taxon>Pseudonocardiales</taxon>
        <taxon>Pseudonocardiaceae</taxon>
        <taxon>Saccharopolyspora</taxon>
    </lineage>
</organism>
<dbReference type="Proteomes" id="UP000199690">
    <property type="component" value="Unassembled WGS sequence"/>
</dbReference>
<accession>A0A1H5WMW4</accession>
<accession>A0A1I1V3C1</accession>
<evidence type="ECO:0000256" key="2">
    <source>
        <dbReference type="ARBA" id="ARBA00023315"/>
    </source>
</evidence>
<evidence type="ECO:0000313" key="6">
    <source>
        <dbReference type="Proteomes" id="UP000199690"/>
    </source>
</evidence>
<dbReference type="InterPro" id="IPR050832">
    <property type="entry name" value="Bact_Acetyltransf"/>
</dbReference>
<dbReference type="InterPro" id="IPR000182">
    <property type="entry name" value="GNAT_dom"/>
</dbReference>
<protein>
    <submittedName>
        <fullName evidence="4">L-amino acid N-acyltransferase YncA</fullName>
    </submittedName>
</protein>
<dbReference type="AlphaFoldDB" id="A0A1H5WMW4"/>
<evidence type="ECO:0000259" key="3">
    <source>
        <dbReference type="PROSITE" id="PS51186"/>
    </source>
</evidence>
<reference evidence="4" key="2">
    <citation type="submission" date="2016-10" db="EMBL/GenBank/DDBJ databases">
        <authorList>
            <person name="de Groot N.N."/>
        </authorList>
    </citation>
    <scope>NUCLEOTIDE SEQUENCE [LARGE SCALE GENOMIC DNA]</scope>
    <source>
        <strain evidence="4">ATCC 20501</strain>
    </source>
</reference>
<dbReference type="PANTHER" id="PTHR43877:SF1">
    <property type="entry name" value="ACETYLTRANSFERASE"/>
    <property type="match status" value="1"/>
</dbReference>
<evidence type="ECO:0000313" key="7">
    <source>
        <dbReference type="Proteomes" id="UP000236729"/>
    </source>
</evidence>
<dbReference type="EMBL" id="FOME01000006">
    <property type="protein sequence ID" value="SFD77404.1"/>
    <property type="molecule type" value="Genomic_DNA"/>
</dbReference>
<proteinExistence type="predicted"/>
<dbReference type="EMBL" id="FNVB01000002">
    <property type="protein sequence ID" value="SEG00635.1"/>
    <property type="molecule type" value="Genomic_DNA"/>
</dbReference>
<dbReference type="CDD" id="cd04301">
    <property type="entry name" value="NAT_SF"/>
    <property type="match status" value="1"/>
</dbReference>
<keyword evidence="2 4" id="KW-0012">Acyltransferase</keyword>
<dbReference type="Gene3D" id="3.40.630.30">
    <property type="match status" value="1"/>
</dbReference>